<keyword evidence="3" id="KW-1185">Reference proteome</keyword>
<accession>A0A1B9GWG7</accession>
<organism evidence="2 3">
    <name type="scientific">Kwoniella heveanensis BCC8398</name>
    <dbReference type="NCBI Taxonomy" id="1296120"/>
    <lineage>
        <taxon>Eukaryota</taxon>
        <taxon>Fungi</taxon>
        <taxon>Dikarya</taxon>
        <taxon>Basidiomycota</taxon>
        <taxon>Agaricomycotina</taxon>
        <taxon>Tremellomycetes</taxon>
        <taxon>Tremellales</taxon>
        <taxon>Cryptococcaceae</taxon>
        <taxon>Kwoniella</taxon>
    </lineage>
</organism>
<feature type="region of interest" description="Disordered" evidence="1">
    <location>
        <begin position="322"/>
        <end position="384"/>
    </location>
</feature>
<reference evidence="3" key="2">
    <citation type="submission" date="2013-12" db="EMBL/GenBank/DDBJ databases">
        <title>Evolution of pathogenesis and genome organization in the Tremellales.</title>
        <authorList>
            <person name="Cuomo C."/>
            <person name="Litvintseva A."/>
            <person name="Heitman J."/>
            <person name="Chen Y."/>
            <person name="Sun S."/>
            <person name="Springer D."/>
            <person name="Dromer F."/>
            <person name="Young S."/>
            <person name="Zeng Q."/>
            <person name="Chapman S."/>
            <person name="Gujja S."/>
            <person name="Saif S."/>
            <person name="Birren B."/>
        </authorList>
    </citation>
    <scope>NUCLEOTIDE SEQUENCE [LARGE SCALE GENOMIC DNA]</scope>
    <source>
        <strain evidence="3">BCC8398</strain>
    </source>
</reference>
<dbReference type="EMBL" id="KI669499">
    <property type="protein sequence ID" value="OCF35378.1"/>
    <property type="molecule type" value="Genomic_DNA"/>
</dbReference>
<sequence length="491" mass="50494">MPITKKKGAIFAIYADSPVRGLGSDSSPTSGLTASPLQKSPRSASHKRVASEALSSKKTAGAMQKGSGPTRTVLSSLQPTALKPSSYSSSSSSTLGKSKLVHAEDAPLKLKSASQAMSAKSTIRTQTQSKSQIKVFSDEQPSSKVTSSTKPRMKSTISVFSDENPLPSSSSASVNQQNRSTSSAKSRTAPGVKADDTQASIQTQSKSRKRATAASALTPLQPHSLGISGTSTGTASKRPRDLLSPLPILAPAVTTTTTSGAVAASTNSVGPASITAVDGTTRQTDVAADPIGESPAKRNRTSINTTPIRASRAIRSNMVLDDKENVPPTTTTLFGLPGTPDDLDGGSPATRTRSKIRALTISGGSPHGAAGSPLRSIPGAGGRGIANRERRIESLVGDGRGTLTLKKGRELAMLMGNGEGLGKGKGPAVRADGALVDVSEAYGASGDVPEGFRTQGVSSGMGASMRVSDPCPIPLSRNSQYSIPWRSDVRY</sequence>
<dbReference type="AlphaFoldDB" id="A0A1B9GWG7"/>
<evidence type="ECO:0000313" key="2">
    <source>
        <dbReference type="EMBL" id="OCF35378.1"/>
    </source>
</evidence>
<dbReference type="Proteomes" id="UP000092666">
    <property type="component" value="Unassembled WGS sequence"/>
</dbReference>
<evidence type="ECO:0000313" key="3">
    <source>
        <dbReference type="Proteomes" id="UP000092666"/>
    </source>
</evidence>
<protein>
    <submittedName>
        <fullName evidence="2">Uncharacterized protein</fullName>
    </submittedName>
</protein>
<feature type="compositionally biased region" description="Low complexity" evidence="1">
    <location>
        <begin position="327"/>
        <end position="348"/>
    </location>
</feature>
<reference evidence="2 3" key="1">
    <citation type="submission" date="2013-07" db="EMBL/GenBank/DDBJ databases">
        <title>The Genome Sequence of Cryptococcus heveanensis BCC8398.</title>
        <authorList>
            <consortium name="The Broad Institute Genome Sequencing Platform"/>
            <person name="Cuomo C."/>
            <person name="Litvintseva A."/>
            <person name="Chen Y."/>
            <person name="Heitman J."/>
            <person name="Sun S."/>
            <person name="Springer D."/>
            <person name="Dromer F."/>
            <person name="Young S.K."/>
            <person name="Zeng Q."/>
            <person name="Gargeya S."/>
            <person name="Fitzgerald M."/>
            <person name="Abouelleil A."/>
            <person name="Alvarado L."/>
            <person name="Berlin A.M."/>
            <person name="Chapman S.B."/>
            <person name="Dewar J."/>
            <person name="Goldberg J."/>
            <person name="Griggs A."/>
            <person name="Gujja S."/>
            <person name="Hansen M."/>
            <person name="Howarth C."/>
            <person name="Imamovic A."/>
            <person name="Larimer J."/>
            <person name="McCowan C."/>
            <person name="Murphy C."/>
            <person name="Pearson M."/>
            <person name="Priest M."/>
            <person name="Roberts A."/>
            <person name="Saif S."/>
            <person name="Shea T."/>
            <person name="Sykes S."/>
            <person name="Wortman J."/>
            <person name="Nusbaum C."/>
            <person name="Birren B."/>
        </authorList>
    </citation>
    <scope>NUCLEOTIDE SEQUENCE [LARGE SCALE GENOMIC DNA]</scope>
    <source>
        <strain evidence="2 3">BCC8398</strain>
    </source>
</reference>
<feature type="compositionally biased region" description="Polar residues" evidence="1">
    <location>
        <begin position="112"/>
        <end position="186"/>
    </location>
</feature>
<feature type="region of interest" description="Disordered" evidence="1">
    <location>
        <begin position="110"/>
        <end position="239"/>
    </location>
</feature>
<feature type="compositionally biased region" description="Polar residues" evidence="1">
    <location>
        <begin position="24"/>
        <end position="43"/>
    </location>
</feature>
<evidence type="ECO:0000256" key="1">
    <source>
        <dbReference type="SAM" id="MobiDB-lite"/>
    </source>
</evidence>
<dbReference type="OrthoDB" id="2564845at2759"/>
<gene>
    <name evidence="2" type="ORF">I316_02928</name>
</gene>
<feature type="region of interest" description="Disordered" evidence="1">
    <location>
        <begin position="18"/>
        <end position="98"/>
    </location>
</feature>
<feature type="compositionally biased region" description="Polar residues" evidence="1">
    <location>
        <begin position="67"/>
        <end position="79"/>
    </location>
</feature>
<proteinExistence type="predicted"/>
<feature type="compositionally biased region" description="Low complexity" evidence="1">
    <location>
        <begin position="362"/>
        <end position="373"/>
    </location>
</feature>
<name>A0A1B9GWG7_9TREE</name>